<dbReference type="InterPro" id="IPR000504">
    <property type="entry name" value="RRM_dom"/>
</dbReference>
<keyword evidence="6" id="KW-1185">Reference proteome</keyword>
<dbReference type="InterPro" id="IPR012677">
    <property type="entry name" value="Nucleotide-bd_a/b_plait_sf"/>
</dbReference>
<evidence type="ECO:0000256" key="2">
    <source>
        <dbReference type="ARBA" id="ARBA00022884"/>
    </source>
</evidence>
<proteinExistence type="predicted"/>
<evidence type="ECO:0000259" key="4">
    <source>
        <dbReference type="PROSITE" id="PS50102"/>
    </source>
</evidence>
<feature type="domain" description="RRM" evidence="4">
    <location>
        <begin position="1"/>
        <end position="78"/>
    </location>
</feature>
<dbReference type="InterPro" id="IPR035979">
    <property type="entry name" value="RBD_domain_sf"/>
</dbReference>
<dbReference type="SUPFAM" id="SSF54928">
    <property type="entry name" value="RNA-binding domain, RBD"/>
    <property type="match status" value="1"/>
</dbReference>
<dbReference type="InterPro" id="IPR051106">
    <property type="entry name" value="RNA-bind/splicing_reg"/>
</dbReference>
<organism evidence="5 6">
    <name type="scientific">Tepidiforma flava</name>
    <dbReference type="NCBI Taxonomy" id="3004094"/>
    <lineage>
        <taxon>Bacteria</taxon>
        <taxon>Bacillati</taxon>
        <taxon>Chloroflexota</taxon>
        <taxon>Tepidiformia</taxon>
        <taxon>Tepidiformales</taxon>
        <taxon>Tepidiformaceae</taxon>
        <taxon>Tepidiforma</taxon>
    </lineage>
</organism>
<keyword evidence="1" id="KW-0507">mRNA processing</keyword>
<sequence length="80" mass="8251">MDLYIGNLSYLTTAAELRDLFAPYGPAAPPQLALDAAGISRGYAIVPFDDPAAAEAAVIALNGSLLRGRVIIVRPAAPGE</sequence>
<dbReference type="RefSeq" id="WP_270055321.1">
    <property type="nucleotide sequence ID" value="NZ_CP115149.1"/>
</dbReference>
<accession>A0ABY7M245</accession>
<evidence type="ECO:0000256" key="1">
    <source>
        <dbReference type="ARBA" id="ARBA00022664"/>
    </source>
</evidence>
<dbReference type="Proteomes" id="UP001212803">
    <property type="component" value="Chromosome"/>
</dbReference>
<evidence type="ECO:0000256" key="3">
    <source>
        <dbReference type="ARBA" id="ARBA00023187"/>
    </source>
</evidence>
<dbReference type="SMART" id="SM00360">
    <property type="entry name" value="RRM"/>
    <property type="match status" value="1"/>
</dbReference>
<protein>
    <recommendedName>
        <fullName evidence="4">RRM domain-containing protein</fullName>
    </recommendedName>
</protein>
<keyword evidence="3" id="KW-0508">mRNA splicing</keyword>
<gene>
    <name evidence="5" type="ORF">O0235_08285</name>
</gene>
<dbReference type="Gene3D" id="3.30.70.330">
    <property type="match status" value="1"/>
</dbReference>
<dbReference type="PANTHER" id="PTHR48028:SF4">
    <property type="entry name" value="SC35-LIKE SPLICING FACTOR"/>
    <property type="match status" value="1"/>
</dbReference>
<dbReference type="PANTHER" id="PTHR48028">
    <property type="entry name" value="GLYCINE-RICH RNA-BINDING PROTEIN RZ1A"/>
    <property type="match status" value="1"/>
</dbReference>
<evidence type="ECO:0000313" key="6">
    <source>
        <dbReference type="Proteomes" id="UP001212803"/>
    </source>
</evidence>
<dbReference type="Pfam" id="PF00076">
    <property type="entry name" value="RRM_1"/>
    <property type="match status" value="1"/>
</dbReference>
<dbReference type="EMBL" id="CP115149">
    <property type="protein sequence ID" value="WBL34793.1"/>
    <property type="molecule type" value="Genomic_DNA"/>
</dbReference>
<evidence type="ECO:0000313" key="5">
    <source>
        <dbReference type="EMBL" id="WBL34793.1"/>
    </source>
</evidence>
<keyword evidence="2" id="KW-0694">RNA-binding</keyword>
<dbReference type="PROSITE" id="PS50102">
    <property type="entry name" value="RRM"/>
    <property type="match status" value="1"/>
</dbReference>
<name>A0ABY7M245_9CHLR</name>
<reference evidence="5 6" key="1">
    <citation type="journal article" date="2023" name="ISME J.">
        <title>Thermophilic Dehalococcoidia with unusual traits shed light on an unexpected past.</title>
        <authorList>
            <person name="Palmer M."/>
            <person name="Covington J.K."/>
            <person name="Zhou E.M."/>
            <person name="Thomas S.C."/>
            <person name="Habib N."/>
            <person name="Seymour C.O."/>
            <person name="Lai D."/>
            <person name="Johnston J."/>
            <person name="Hashimi A."/>
            <person name="Jiao J.Y."/>
            <person name="Muok A.R."/>
            <person name="Liu L."/>
            <person name="Xian W.D."/>
            <person name="Zhi X.Y."/>
            <person name="Li M.M."/>
            <person name="Silva L.P."/>
            <person name="Bowen B.P."/>
            <person name="Louie K."/>
            <person name="Briegel A."/>
            <person name="Pett-Ridge J."/>
            <person name="Weber P.K."/>
            <person name="Tocheva E.I."/>
            <person name="Woyke T."/>
            <person name="Northen T.R."/>
            <person name="Mayali X."/>
            <person name="Li W.J."/>
            <person name="Hedlund B.P."/>
        </authorList>
    </citation>
    <scope>NUCLEOTIDE SEQUENCE [LARGE SCALE GENOMIC DNA]</scope>
    <source>
        <strain evidence="5 6">YIM 72310</strain>
    </source>
</reference>